<feature type="domain" description="HTH tetR-type" evidence="5">
    <location>
        <begin position="22"/>
        <end position="82"/>
    </location>
</feature>
<feature type="DNA-binding region" description="H-T-H motif" evidence="4">
    <location>
        <begin position="45"/>
        <end position="64"/>
    </location>
</feature>
<evidence type="ECO:0000313" key="6">
    <source>
        <dbReference type="EMBL" id="TPW32126.1"/>
    </source>
</evidence>
<evidence type="ECO:0000256" key="4">
    <source>
        <dbReference type="PROSITE-ProRule" id="PRU00335"/>
    </source>
</evidence>
<gene>
    <name evidence="6" type="ORF">FJU08_03700</name>
</gene>
<dbReference type="InterPro" id="IPR009057">
    <property type="entry name" value="Homeodomain-like_sf"/>
</dbReference>
<keyword evidence="2 4" id="KW-0238">DNA-binding</keyword>
<dbReference type="PRINTS" id="PR00455">
    <property type="entry name" value="HTHTETR"/>
</dbReference>
<dbReference type="Gene3D" id="1.10.357.10">
    <property type="entry name" value="Tetracycline Repressor, domain 2"/>
    <property type="match status" value="1"/>
</dbReference>
<dbReference type="EMBL" id="VHLG01000002">
    <property type="protein sequence ID" value="TPW32126.1"/>
    <property type="molecule type" value="Genomic_DNA"/>
</dbReference>
<keyword evidence="1" id="KW-0805">Transcription regulation</keyword>
<proteinExistence type="predicted"/>
<dbReference type="GO" id="GO:0000976">
    <property type="term" value="F:transcription cis-regulatory region binding"/>
    <property type="evidence" value="ECO:0007669"/>
    <property type="project" value="TreeGrafter"/>
</dbReference>
<comment type="caution">
    <text evidence="6">The sequence shown here is derived from an EMBL/GenBank/DDBJ whole genome shotgun (WGS) entry which is preliminary data.</text>
</comment>
<dbReference type="PROSITE" id="PS50977">
    <property type="entry name" value="HTH_TETR_2"/>
    <property type="match status" value="1"/>
</dbReference>
<dbReference type="PANTHER" id="PTHR30055:SF234">
    <property type="entry name" value="HTH-TYPE TRANSCRIPTIONAL REGULATOR BETI"/>
    <property type="match status" value="1"/>
</dbReference>
<dbReference type="OrthoDB" id="8478851at2"/>
<dbReference type="AlphaFoldDB" id="A0A506UF48"/>
<reference evidence="6 7" key="1">
    <citation type="submission" date="2019-06" db="EMBL/GenBank/DDBJ databases">
        <authorList>
            <person name="Li M."/>
        </authorList>
    </citation>
    <scope>NUCLEOTIDE SEQUENCE [LARGE SCALE GENOMIC DNA]</scope>
    <source>
        <strain evidence="6 7">BGMRC2036</strain>
    </source>
</reference>
<evidence type="ECO:0000259" key="5">
    <source>
        <dbReference type="PROSITE" id="PS50977"/>
    </source>
</evidence>
<accession>A0A506UF48</accession>
<evidence type="ECO:0000256" key="1">
    <source>
        <dbReference type="ARBA" id="ARBA00023015"/>
    </source>
</evidence>
<protein>
    <submittedName>
        <fullName evidence="6">TetR/AcrR family transcriptional regulator</fullName>
    </submittedName>
</protein>
<dbReference type="Pfam" id="PF00440">
    <property type="entry name" value="TetR_N"/>
    <property type="match status" value="1"/>
</dbReference>
<dbReference type="GO" id="GO:0003700">
    <property type="term" value="F:DNA-binding transcription factor activity"/>
    <property type="evidence" value="ECO:0007669"/>
    <property type="project" value="TreeGrafter"/>
</dbReference>
<dbReference type="InterPro" id="IPR050109">
    <property type="entry name" value="HTH-type_TetR-like_transc_reg"/>
</dbReference>
<evidence type="ECO:0000313" key="7">
    <source>
        <dbReference type="Proteomes" id="UP000318801"/>
    </source>
</evidence>
<dbReference type="Proteomes" id="UP000318801">
    <property type="component" value="Unassembled WGS sequence"/>
</dbReference>
<dbReference type="SUPFAM" id="SSF46689">
    <property type="entry name" value="Homeodomain-like"/>
    <property type="match status" value="1"/>
</dbReference>
<dbReference type="RefSeq" id="WP_141147638.1">
    <property type="nucleotide sequence ID" value="NZ_VHLG01000002.1"/>
</dbReference>
<keyword evidence="7" id="KW-1185">Reference proteome</keyword>
<name>A0A506UF48_9HYPH</name>
<dbReference type="InterPro" id="IPR001647">
    <property type="entry name" value="HTH_TetR"/>
</dbReference>
<evidence type="ECO:0000256" key="3">
    <source>
        <dbReference type="ARBA" id="ARBA00023163"/>
    </source>
</evidence>
<dbReference type="PANTHER" id="PTHR30055">
    <property type="entry name" value="HTH-TYPE TRANSCRIPTIONAL REGULATOR RUTR"/>
    <property type="match status" value="1"/>
</dbReference>
<keyword evidence="3" id="KW-0804">Transcription</keyword>
<organism evidence="6 7">
    <name type="scientific">Martelella alba</name>
    <dbReference type="NCBI Taxonomy" id="2590451"/>
    <lineage>
        <taxon>Bacteria</taxon>
        <taxon>Pseudomonadati</taxon>
        <taxon>Pseudomonadota</taxon>
        <taxon>Alphaproteobacteria</taxon>
        <taxon>Hyphomicrobiales</taxon>
        <taxon>Aurantimonadaceae</taxon>
        <taxon>Martelella</taxon>
    </lineage>
</organism>
<evidence type="ECO:0000256" key="2">
    <source>
        <dbReference type="ARBA" id="ARBA00023125"/>
    </source>
</evidence>
<sequence>MAVERAMAEGDCARQRLTALKPERRAALYDAARQAFIADGFEAASLNVILKTAGISKGQAYYYIKDKADLFAAVIAETLAVLGARLGSPLGDDFDGDAEAFWAALGAYMGRLSVTLTEAPDLATLGRRLYESPASLAAAAAPVAALHAAVAALLREGQACAAVRDDLPEDLLIATVLAAATAIDRWFAENWASLDAQEAFRLNRESLMMIRNLVAPGAKTLSGT</sequence>